<evidence type="ECO:0000313" key="2">
    <source>
        <dbReference type="Proteomes" id="UP000297229"/>
    </source>
</evidence>
<organism evidence="1 2">
    <name type="scientific">Botrytis elliptica</name>
    <dbReference type="NCBI Taxonomy" id="278938"/>
    <lineage>
        <taxon>Eukaryota</taxon>
        <taxon>Fungi</taxon>
        <taxon>Dikarya</taxon>
        <taxon>Ascomycota</taxon>
        <taxon>Pezizomycotina</taxon>
        <taxon>Leotiomycetes</taxon>
        <taxon>Helotiales</taxon>
        <taxon>Sclerotiniaceae</taxon>
        <taxon>Botrytis</taxon>
    </lineage>
</organism>
<keyword evidence="2" id="KW-1185">Reference proteome</keyword>
<dbReference type="Proteomes" id="UP000297229">
    <property type="component" value="Unassembled WGS sequence"/>
</dbReference>
<proteinExistence type="predicted"/>
<dbReference type="AlphaFoldDB" id="A0A4Z1JAL5"/>
<protein>
    <submittedName>
        <fullName evidence="1">Uncharacterized protein</fullName>
    </submittedName>
</protein>
<comment type="caution">
    <text evidence="1">The sequence shown here is derived from an EMBL/GenBank/DDBJ whole genome shotgun (WGS) entry which is preliminary data.</text>
</comment>
<gene>
    <name evidence="1" type="ORF">BELL_0670g00020</name>
</gene>
<accession>A0A4Z1JAL5</accession>
<name>A0A4Z1JAL5_9HELO</name>
<reference evidence="1 2" key="1">
    <citation type="submission" date="2017-12" db="EMBL/GenBank/DDBJ databases">
        <title>Comparative genomics of Botrytis spp.</title>
        <authorList>
            <person name="Valero-Jimenez C.A."/>
            <person name="Tapia P."/>
            <person name="Veloso J."/>
            <person name="Silva-Moreno E."/>
            <person name="Staats M."/>
            <person name="Valdes J.H."/>
            <person name="Van Kan J.A.L."/>
        </authorList>
    </citation>
    <scope>NUCLEOTIDE SEQUENCE [LARGE SCALE GENOMIC DNA]</scope>
    <source>
        <strain evidence="1 2">Be9601</strain>
    </source>
</reference>
<evidence type="ECO:0000313" key="1">
    <source>
        <dbReference type="EMBL" id="TGO70761.1"/>
    </source>
</evidence>
<sequence>MSLSTMSAVSPSHQLPTIIPTLPDYCIRVAFKCQTCPDTDLFEFKRCDKAVQSNTWYHPCEHAITIKVASQASMCKDCWGLADGLGVPIWKALYQEGQKISGAFLKTFENLGRLGFRIRGSQHRNVRVKGTIVWIKRLEGEIQGVEGYFPWRASLDSLSDEIVKPKYLFGGQMSIASALEDGPECVEIIRQKVFEIKEKTDAARKFLDERGFMIEGEFLGLASESHGDAQADTHRWGFLQGNEVGQSEDDDSIVVWNGKNGKAVKVEGVGK</sequence>
<dbReference type="EMBL" id="PQXM01000668">
    <property type="protein sequence ID" value="TGO70761.1"/>
    <property type="molecule type" value="Genomic_DNA"/>
</dbReference>